<protein>
    <recommendedName>
        <fullName evidence="17">Probable peptidoglycan glycosyltransferase FtsW</fullName>
        <ecNumber evidence="19">2.4.99.28</ecNumber>
    </recommendedName>
    <alternativeName>
        <fullName evidence="18">Cell division protein FtsW</fullName>
    </alternativeName>
    <alternativeName>
        <fullName evidence="15">Cell wall polymerase</fullName>
    </alternativeName>
    <alternativeName>
        <fullName evidence="14">Peptidoglycan polymerase</fullName>
    </alternativeName>
</protein>
<feature type="transmembrane region" description="Helical" evidence="23">
    <location>
        <begin position="202"/>
        <end position="218"/>
    </location>
</feature>
<evidence type="ECO:0000256" key="11">
    <source>
        <dbReference type="ARBA" id="ARBA00023136"/>
    </source>
</evidence>
<dbReference type="GO" id="GO:0032153">
    <property type="term" value="C:cell division site"/>
    <property type="evidence" value="ECO:0007669"/>
    <property type="project" value="TreeGrafter"/>
</dbReference>
<evidence type="ECO:0000256" key="16">
    <source>
        <dbReference type="ARBA" id="ARBA00038053"/>
    </source>
</evidence>
<evidence type="ECO:0000256" key="20">
    <source>
        <dbReference type="ARBA" id="ARBA00049902"/>
    </source>
</evidence>
<name>A0A6J4KKX1_9ACTN</name>
<evidence type="ECO:0000256" key="4">
    <source>
        <dbReference type="ARBA" id="ARBA00022618"/>
    </source>
</evidence>
<dbReference type="GO" id="GO:0005886">
    <property type="term" value="C:plasma membrane"/>
    <property type="evidence" value="ECO:0007669"/>
    <property type="project" value="UniProtKB-SubCell"/>
</dbReference>
<keyword evidence="3" id="KW-1003">Cell membrane</keyword>
<feature type="transmembrane region" description="Helical" evidence="23">
    <location>
        <begin position="44"/>
        <end position="66"/>
    </location>
</feature>
<evidence type="ECO:0000256" key="10">
    <source>
        <dbReference type="ARBA" id="ARBA00022989"/>
    </source>
</evidence>
<dbReference type="GO" id="GO:0015648">
    <property type="term" value="F:lipid-linked peptidoglycan transporter activity"/>
    <property type="evidence" value="ECO:0007669"/>
    <property type="project" value="TreeGrafter"/>
</dbReference>
<keyword evidence="6" id="KW-0808">Transferase</keyword>
<evidence type="ECO:0000256" key="3">
    <source>
        <dbReference type="ARBA" id="ARBA00022475"/>
    </source>
</evidence>
<keyword evidence="4 24" id="KW-0132">Cell division</keyword>
<evidence type="ECO:0000256" key="14">
    <source>
        <dbReference type="ARBA" id="ARBA00032370"/>
    </source>
</evidence>
<evidence type="ECO:0000256" key="21">
    <source>
        <dbReference type="ARBA" id="ARBA00049966"/>
    </source>
</evidence>
<feature type="region of interest" description="Disordered" evidence="22">
    <location>
        <begin position="419"/>
        <end position="490"/>
    </location>
</feature>
<feature type="transmembrane region" description="Helical" evidence="23">
    <location>
        <begin position="87"/>
        <end position="105"/>
    </location>
</feature>
<dbReference type="InterPro" id="IPR001182">
    <property type="entry name" value="FtsW/RodA"/>
</dbReference>
<dbReference type="GO" id="GO:0009252">
    <property type="term" value="P:peptidoglycan biosynthetic process"/>
    <property type="evidence" value="ECO:0007669"/>
    <property type="project" value="UniProtKB-KW"/>
</dbReference>
<comment type="function">
    <text evidence="21">Peptidoglycan polymerase that is essential for cell division.</text>
</comment>
<proteinExistence type="inferred from homology"/>
<evidence type="ECO:0000256" key="13">
    <source>
        <dbReference type="ARBA" id="ARBA00023316"/>
    </source>
</evidence>
<evidence type="ECO:0000256" key="22">
    <source>
        <dbReference type="SAM" id="MobiDB-lite"/>
    </source>
</evidence>
<comment type="subcellular location">
    <subcellularLocation>
        <location evidence="1">Cell membrane</location>
        <topology evidence="1">Multi-pass membrane protein</topology>
    </subcellularLocation>
</comment>
<keyword evidence="13" id="KW-0961">Cell wall biogenesis/degradation</keyword>
<feature type="transmembrane region" description="Helical" evidence="23">
    <location>
        <begin position="351"/>
        <end position="370"/>
    </location>
</feature>
<reference evidence="24" key="1">
    <citation type="submission" date="2020-02" db="EMBL/GenBank/DDBJ databases">
        <authorList>
            <person name="Meier V. D."/>
        </authorList>
    </citation>
    <scope>NUCLEOTIDE SEQUENCE</scope>
    <source>
        <strain evidence="24">AVDCRST_MAG07</strain>
    </source>
</reference>
<evidence type="ECO:0000256" key="18">
    <source>
        <dbReference type="ARBA" id="ARBA00041418"/>
    </source>
</evidence>
<evidence type="ECO:0000256" key="12">
    <source>
        <dbReference type="ARBA" id="ARBA00023306"/>
    </source>
</evidence>
<dbReference type="EMBL" id="CADCUB010000012">
    <property type="protein sequence ID" value="CAA9307276.1"/>
    <property type="molecule type" value="Genomic_DNA"/>
</dbReference>
<evidence type="ECO:0000256" key="5">
    <source>
        <dbReference type="ARBA" id="ARBA00022676"/>
    </source>
</evidence>
<comment type="catalytic activity">
    <reaction evidence="20">
        <text>[GlcNAc-(1-&gt;4)-Mur2Ac(oyl-L-Ala-gamma-D-Glu-L-Lys-D-Ala-D-Ala)](n)-di-trans,octa-cis-undecaprenyl diphosphate + beta-D-GlcNAc-(1-&gt;4)-Mur2Ac(oyl-L-Ala-gamma-D-Glu-L-Lys-D-Ala-D-Ala)-di-trans,octa-cis-undecaprenyl diphosphate = [GlcNAc-(1-&gt;4)-Mur2Ac(oyl-L-Ala-gamma-D-Glu-L-Lys-D-Ala-D-Ala)](n+1)-di-trans,octa-cis-undecaprenyl diphosphate + di-trans,octa-cis-undecaprenyl diphosphate + H(+)</text>
        <dbReference type="Rhea" id="RHEA:23708"/>
        <dbReference type="Rhea" id="RHEA-COMP:9602"/>
        <dbReference type="Rhea" id="RHEA-COMP:9603"/>
        <dbReference type="ChEBI" id="CHEBI:15378"/>
        <dbReference type="ChEBI" id="CHEBI:58405"/>
        <dbReference type="ChEBI" id="CHEBI:60033"/>
        <dbReference type="ChEBI" id="CHEBI:78435"/>
        <dbReference type="EC" id="2.4.99.28"/>
    </reaction>
</comment>
<keyword evidence="9" id="KW-0573">Peptidoglycan synthesis</keyword>
<dbReference type="GO" id="GO:0008955">
    <property type="term" value="F:peptidoglycan glycosyltransferase activity"/>
    <property type="evidence" value="ECO:0007669"/>
    <property type="project" value="UniProtKB-EC"/>
</dbReference>
<keyword evidence="7 23" id="KW-0812">Transmembrane</keyword>
<feature type="compositionally biased region" description="Gly residues" evidence="22">
    <location>
        <begin position="419"/>
        <end position="435"/>
    </location>
</feature>
<evidence type="ECO:0000256" key="23">
    <source>
        <dbReference type="SAM" id="Phobius"/>
    </source>
</evidence>
<evidence type="ECO:0000256" key="8">
    <source>
        <dbReference type="ARBA" id="ARBA00022960"/>
    </source>
</evidence>
<keyword evidence="10 23" id="KW-1133">Transmembrane helix</keyword>
<feature type="transmembrane region" description="Helical" evidence="23">
    <location>
        <begin position="111"/>
        <end position="130"/>
    </location>
</feature>
<dbReference type="AlphaFoldDB" id="A0A6J4KKX1"/>
<evidence type="ECO:0000313" key="24">
    <source>
        <dbReference type="EMBL" id="CAA9307276.1"/>
    </source>
</evidence>
<dbReference type="EC" id="2.4.99.28" evidence="19"/>
<comment type="pathway">
    <text evidence="2">Cell wall biogenesis; peptidoglycan biosynthesis.</text>
</comment>
<feature type="compositionally biased region" description="Low complexity" evidence="22">
    <location>
        <begin position="456"/>
        <end position="476"/>
    </location>
</feature>
<evidence type="ECO:0000256" key="17">
    <source>
        <dbReference type="ARBA" id="ARBA00041185"/>
    </source>
</evidence>
<dbReference type="GO" id="GO:0008360">
    <property type="term" value="P:regulation of cell shape"/>
    <property type="evidence" value="ECO:0007669"/>
    <property type="project" value="UniProtKB-KW"/>
</dbReference>
<evidence type="ECO:0000256" key="19">
    <source>
        <dbReference type="ARBA" id="ARBA00044770"/>
    </source>
</evidence>
<organism evidence="24">
    <name type="scientific">uncultured Frankineae bacterium</name>
    <dbReference type="NCBI Taxonomy" id="437475"/>
    <lineage>
        <taxon>Bacteria</taxon>
        <taxon>Bacillati</taxon>
        <taxon>Actinomycetota</taxon>
        <taxon>Actinomycetes</taxon>
        <taxon>Frankiales</taxon>
        <taxon>environmental samples</taxon>
    </lineage>
</organism>
<dbReference type="Pfam" id="PF01098">
    <property type="entry name" value="FTSW_RODA_SPOVE"/>
    <property type="match status" value="1"/>
</dbReference>
<sequence>MTAGSVPGVRSDPRPAGAARPDDRRGAPSAGRGDRTPLLQRPLASYHLLLTSTLLLLVLGLVMVFSASIVRSYDSTGSAYATGMKQATFICVGLPMMLVAARLPVRVFRAAAYPLLVAVVVLLVLVLAVGHEVKGARSWIALPLGFNLQPAELAKLGLAIWGADLLVRKQRLLGEHRHLLVPLLPVSGLVLVLILLQPDFGTAVSVSVVVVALLWVAGTPLRLFAGLCAFVAVAAGLLAVSAPHRVERLLSFRDPFADAGDTGYQAVQGFYALSSGGWFGLGLGASREKWSGGLPEAHTDYVFAIVGEELGLLGTLTVLVLFAVLVYSGVRIAQRATDPFVRLAASGVTGWIAAQAIINMGAVVGLLPITGIPLPLVSFGGSALLVTLAAIGMLLAFARQEPGAAEALRRRGGLRGGLRQGLRGGLRGGRSGGAGAPASAGSRRRTADAGRPVPRTPGRTAGRAPARTAPRPAPSGGRPGQGPHRPAARR</sequence>
<gene>
    <name evidence="24" type="ORF">AVDCRST_MAG07-193</name>
</gene>
<evidence type="ECO:0000256" key="2">
    <source>
        <dbReference type="ARBA" id="ARBA00004752"/>
    </source>
</evidence>
<keyword evidence="11 23" id="KW-0472">Membrane</keyword>
<dbReference type="PANTHER" id="PTHR30474">
    <property type="entry name" value="CELL CYCLE PROTEIN"/>
    <property type="match status" value="1"/>
</dbReference>
<evidence type="ECO:0000256" key="9">
    <source>
        <dbReference type="ARBA" id="ARBA00022984"/>
    </source>
</evidence>
<feature type="transmembrane region" description="Helical" evidence="23">
    <location>
        <begin position="223"/>
        <end position="242"/>
    </location>
</feature>
<evidence type="ECO:0000256" key="1">
    <source>
        <dbReference type="ARBA" id="ARBA00004651"/>
    </source>
</evidence>
<accession>A0A6J4KKX1</accession>
<dbReference type="PANTHER" id="PTHR30474:SF2">
    <property type="entry name" value="PEPTIDOGLYCAN GLYCOSYLTRANSFERASE FTSW-RELATED"/>
    <property type="match status" value="1"/>
</dbReference>
<evidence type="ECO:0000256" key="7">
    <source>
        <dbReference type="ARBA" id="ARBA00022692"/>
    </source>
</evidence>
<keyword evidence="8" id="KW-0133">Cell shape</keyword>
<keyword evidence="5" id="KW-0328">Glycosyltransferase</keyword>
<dbReference type="GO" id="GO:0051301">
    <property type="term" value="P:cell division"/>
    <property type="evidence" value="ECO:0007669"/>
    <property type="project" value="UniProtKB-KW"/>
</dbReference>
<dbReference type="NCBIfam" id="TIGR02614">
    <property type="entry name" value="ftsW"/>
    <property type="match status" value="1"/>
</dbReference>
<comment type="similarity">
    <text evidence="16">Belongs to the SEDS family. FtsW subfamily.</text>
</comment>
<feature type="transmembrane region" description="Helical" evidence="23">
    <location>
        <begin position="178"/>
        <end position="196"/>
    </location>
</feature>
<evidence type="ECO:0000256" key="15">
    <source>
        <dbReference type="ARBA" id="ARBA00033270"/>
    </source>
</evidence>
<feature type="transmembrane region" description="Helical" evidence="23">
    <location>
        <begin position="376"/>
        <end position="398"/>
    </location>
</feature>
<feature type="transmembrane region" description="Helical" evidence="23">
    <location>
        <begin position="310"/>
        <end position="330"/>
    </location>
</feature>
<feature type="region of interest" description="Disordered" evidence="22">
    <location>
        <begin position="1"/>
        <end position="36"/>
    </location>
</feature>
<dbReference type="GO" id="GO:0071555">
    <property type="term" value="P:cell wall organization"/>
    <property type="evidence" value="ECO:0007669"/>
    <property type="project" value="UniProtKB-KW"/>
</dbReference>
<keyword evidence="12" id="KW-0131">Cell cycle</keyword>
<dbReference type="InterPro" id="IPR013437">
    <property type="entry name" value="FtsW"/>
</dbReference>
<evidence type="ECO:0000256" key="6">
    <source>
        <dbReference type="ARBA" id="ARBA00022679"/>
    </source>
</evidence>